<dbReference type="EMBL" id="LR134162">
    <property type="protein sequence ID" value="VEB07360.1"/>
    <property type="molecule type" value="Genomic_DNA"/>
</dbReference>
<dbReference type="Proteomes" id="UP000282433">
    <property type="component" value="Chromosome"/>
</dbReference>
<reference evidence="2 3" key="1">
    <citation type="submission" date="2018-12" db="EMBL/GenBank/DDBJ databases">
        <authorList>
            <consortium name="Pathogen Informatics"/>
        </authorList>
    </citation>
    <scope>NUCLEOTIDE SEQUENCE [LARGE SCALE GENOMIC DNA]</scope>
    <source>
        <strain evidence="2 3">NCTC13635</strain>
    </source>
</reference>
<dbReference type="AlphaFoldDB" id="A0A3S4HGD3"/>
<evidence type="ECO:0000313" key="2">
    <source>
        <dbReference type="EMBL" id="VEB07360.1"/>
    </source>
</evidence>
<dbReference type="GO" id="GO:0008995">
    <property type="term" value="F:ribonuclease E activity"/>
    <property type="evidence" value="ECO:0007669"/>
    <property type="project" value="UniProtKB-EC"/>
</dbReference>
<sequence length="117" mass="12835">MSAIESRQGDVRVIIVPNDEMQTPHYSVLRVRKGEETSTLSYLLPKLHEEEMALPGDDEPAERKRPEQPALAAFVMPDAPPAPDARRACRRACRRSGTGRGRRTGAALACSHASSAR</sequence>
<name>A0A3S4HGD3_KLEPN</name>
<protein>
    <submittedName>
        <fullName evidence="2">Ribonuclease, Rne/Rng family</fullName>
        <ecNumber evidence="2">3.1.26.12</ecNumber>
    </submittedName>
</protein>
<evidence type="ECO:0000256" key="1">
    <source>
        <dbReference type="SAM" id="MobiDB-lite"/>
    </source>
</evidence>
<keyword evidence="2" id="KW-0378">Hydrolase</keyword>
<evidence type="ECO:0000313" key="3">
    <source>
        <dbReference type="Proteomes" id="UP000282433"/>
    </source>
</evidence>
<organism evidence="2 3">
    <name type="scientific">Klebsiella pneumoniae</name>
    <dbReference type="NCBI Taxonomy" id="573"/>
    <lineage>
        <taxon>Bacteria</taxon>
        <taxon>Pseudomonadati</taxon>
        <taxon>Pseudomonadota</taxon>
        <taxon>Gammaproteobacteria</taxon>
        <taxon>Enterobacterales</taxon>
        <taxon>Enterobacteriaceae</taxon>
        <taxon>Klebsiella/Raoultella group</taxon>
        <taxon>Klebsiella</taxon>
        <taxon>Klebsiella pneumoniae complex</taxon>
    </lineage>
</organism>
<dbReference type="EC" id="3.1.26.12" evidence="2"/>
<proteinExistence type="predicted"/>
<accession>A0A3S4HGD3</accession>
<feature type="region of interest" description="Disordered" evidence="1">
    <location>
        <begin position="75"/>
        <end position="117"/>
    </location>
</feature>
<gene>
    <name evidence="2" type="primary">rne_4</name>
    <name evidence="2" type="ORF">NCTC13635_06723</name>
</gene>
<dbReference type="Gene3D" id="3.40.1260.20">
    <property type="entry name" value="Ribonuclease E, catalytic domain"/>
    <property type="match status" value="1"/>
</dbReference>